<dbReference type="GO" id="GO:0106274">
    <property type="term" value="F:NAD+-protein-arginine ADP-ribosyltransferase activity"/>
    <property type="evidence" value="ECO:0007669"/>
    <property type="project" value="UniProtKB-EC"/>
</dbReference>
<name>A0A815JH38_9BILA</name>
<evidence type="ECO:0000256" key="2">
    <source>
        <dbReference type="ARBA" id="ARBA00022676"/>
    </source>
</evidence>
<dbReference type="OrthoDB" id="423533at2759"/>
<comment type="similarity">
    <text evidence="1 6">Belongs to the Arg-specific ADP-ribosyltransferase family.</text>
</comment>
<keyword evidence="2 6" id="KW-0328">Glycosyltransferase</keyword>
<keyword evidence="4" id="KW-0548">Nucleotidyltransferase</keyword>
<comment type="caution">
    <text evidence="9">The sequence shown here is derived from an EMBL/GenBank/DDBJ whole genome shotgun (WGS) entry which is preliminary data.</text>
</comment>
<dbReference type="InterPro" id="IPR000768">
    <property type="entry name" value="ART"/>
</dbReference>
<reference evidence="9" key="1">
    <citation type="submission" date="2021-02" db="EMBL/GenBank/DDBJ databases">
        <authorList>
            <person name="Nowell W R."/>
        </authorList>
    </citation>
    <scope>NUCLEOTIDE SEQUENCE</scope>
</reference>
<dbReference type="EC" id="2.4.2.31" evidence="6"/>
<protein>
    <recommendedName>
        <fullName evidence="6">NAD(P)(+)--arginine ADP-ribosyltransferase</fullName>
        <ecNumber evidence="6">2.4.2.31</ecNumber>
    </recommendedName>
    <alternativeName>
        <fullName evidence="6">Mono(ADP-ribosyl)transferase</fullName>
    </alternativeName>
</protein>
<dbReference type="PROSITE" id="PS51996">
    <property type="entry name" value="TR_MART"/>
    <property type="match status" value="1"/>
</dbReference>
<sequence length="382" mass="43415">MPVRNIPAYTEQTLIPLNNELTDYQRPVSSKNMRVQTMLTANMLDDDEANNFRRHFRKKNVRVQTDLSALTLADEEINGFRDVSSKDRKNAPVQTVAITENIVSNRDDIQIDRGDVSFTEDDTIKDRKDSANVTEQQILTTTAINYEIEGGISPILGYADEPILPLADACTPLTDLLHNCLFYVQLALSETPEQPPDQLTVDESAAIRLYTIEWDAPYRSLYSMLNFHLKNNDKEKLVPYFKYIKLLVTGLVKLPCIPPLTVWRGVTKNLSAEFPPGTKVTWWAFSSCTTEMTVLENNMYLGNQGDRTLFSVEVMNGRTIKAHSHFVTEDEILLFSGTHMVVQSQLNPAPELYIIHLKQIIPEEITLEPPFEGIFNICDHSF</sequence>
<dbReference type="AlphaFoldDB" id="A0A815JH38"/>
<dbReference type="EMBL" id="CAJNON010000542">
    <property type="protein sequence ID" value="CAF1309571.1"/>
    <property type="molecule type" value="Genomic_DNA"/>
</dbReference>
<keyword evidence="3 6" id="KW-0808">Transferase</keyword>
<evidence type="ECO:0000313" key="7">
    <source>
        <dbReference type="EMBL" id="CAF1309571.1"/>
    </source>
</evidence>
<evidence type="ECO:0000256" key="1">
    <source>
        <dbReference type="ARBA" id="ARBA00009558"/>
    </source>
</evidence>
<dbReference type="Proteomes" id="UP000663860">
    <property type="component" value="Unassembled WGS sequence"/>
</dbReference>
<evidence type="ECO:0000256" key="3">
    <source>
        <dbReference type="ARBA" id="ARBA00022679"/>
    </source>
</evidence>
<dbReference type="EMBL" id="CAJNOE010000958">
    <property type="protein sequence ID" value="CAF1365506.1"/>
    <property type="molecule type" value="Genomic_DNA"/>
</dbReference>
<dbReference type="Proteomes" id="UP000663845">
    <property type="component" value="Unassembled WGS sequence"/>
</dbReference>
<keyword evidence="6" id="KW-0520">NAD</keyword>
<dbReference type="EMBL" id="CAJNOG010000907">
    <property type="protein sequence ID" value="CAF1380947.1"/>
    <property type="molecule type" value="Genomic_DNA"/>
</dbReference>
<evidence type="ECO:0000313" key="9">
    <source>
        <dbReference type="EMBL" id="CAF1380947.1"/>
    </source>
</evidence>
<evidence type="ECO:0000313" key="10">
    <source>
        <dbReference type="Proteomes" id="UP000663845"/>
    </source>
</evidence>
<comment type="catalytic activity">
    <reaction evidence="5 6">
        <text>L-arginyl-[protein] + NAD(+) = N(omega)-(ADP-D-ribosyl)-L-arginyl-[protein] + nicotinamide + H(+)</text>
        <dbReference type="Rhea" id="RHEA:19149"/>
        <dbReference type="Rhea" id="RHEA-COMP:10532"/>
        <dbReference type="Rhea" id="RHEA-COMP:15087"/>
        <dbReference type="ChEBI" id="CHEBI:15378"/>
        <dbReference type="ChEBI" id="CHEBI:17154"/>
        <dbReference type="ChEBI" id="CHEBI:29965"/>
        <dbReference type="ChEBI" id="CHEBI:57540"/>
        <dbReference type="ChEBI" id="CHEBI:142554"/>
        <dbReference type="EC" id="2.4.2.31"/>
    </reaction>
</comment>
<keyword evidence="6" id="KW-0521">NADP</keyword>
<evidence type="ECO:0000256" key="5">
    <source>
        <dbReference type="ARBA" id="ARBA00047597"/>
    </source>
</evidence>
<organism evidence="9 10">
    <name type="scientific">Adineta steineri</name>
    <dbReference type="NCBI Taxonomy" id="433720"/>
    <lineage>
        <taxon>Eukaryota</taxon>
        <taxon>Metazoa</taxon>
        <taxon>Spiralia</taxon>
        <taxon>Gnathifera</taxon>
        <taxon>Rotifera</taxon>
        <taxon>Eurotatoria</taxon>
        <taxon>Bdelloidea</taxon>
        <taxon>Adinetida</taxon>
        <taxon>Adinetidae</taxon>
        <taxon>Adineta</taxon>
    </lineage>
</organism>
<dbReference type="SUPFAM" id="SSF56399">
    <property type="entry name" value="ADP-ribosylation"/>
    <property type="match status" value="1"/>
</dbReference>
<evidence type="ECO:0000256" key="6">
    <source>
        <dbReference type="RuleBase" id="RU361228"/>
    </source>
</evidence>
<accession>A0A815JH38</accession>
<proteinExistence type="inferred from homology"/>
<dbReference type="Pfam" id="PF01129">
    <property type="entry name" value="ART"/>
    <property type="match status" value="1"/>
</dbReference>
<dbReference type="Proteomes" id="UP000663891">
    <property type="component" value="Unassembled WGS sequence"/>
</dbReference>
<dbReference type="GO" id="GO:0016779">
    <property type="term" value="F:nucleotidyltransferase activity"/>
    <property type="evidence" value="ECO:0007669"/>
    <property type="project" value="UniProtKB-KW"/>
</dbReference>
<dbReference type="Gene3D" id="3.90.176.10">
    <property type="entry name" value="Toxin ADP-ribosyltransferase, Chain A, domain 1"/>
    <property type="match status" value="1"/>
</dbReference>
<evidence type="ECO:0000256" key="4">
    <source>
        <dbReference type="ARBA" id="ARBA00022695"/>
    </source>
</evidence>
<evidence type="ECO:0000313" key="8">
    <source>
        <dbReference type="EMBL" id="CAF1365506.1"/>
    </source>
</evidence>
<gene>
    <name evidence="8" type="ORF">IZO911_LOCUS37562</name>
    <name evidence="9" type="ORF">JYZ213_LOCUS36660</name>
    <name evidence="7" type="ORF">VCS650_LOCUS31515</name>
</gene>